<dbReference type="GO" id="GO:0070930">
    <property type="term" value="P:trans-translation-dependent protein tagging"/>
    <property type="evidence" value="ECO:0007669"/>
    <property type="project" value="TreeGrafter"/>
</dbReference>
<accession>A0A7R8WTW5</accession>
<dbReference type="HAMAP" id="MF_00023">
    <property type="entry name" value="SmpB"/>
    <property type="match status" value="1"/>
</dbReference>
<dbReference type="Pfam" id="PF01668">
    <property type="entry name" value="SmpB"/>
    <property type="match status" value="1"/>
</dbReference>
<keyword evidence="1" id="KW-0963">Cytoplasm</keyword>
<dbReference type="InterPro" id="IPR020081">
    <property type="entry name" value="SsrA-bd_prot_CS"/>
</dbReference>
<dbReference type="NCBIfam" id="TIGR00086">
    <property type="entry name" value="smpB"/>
    <property type="match status" value="1"/>
</dbReference>
<dbReference type="EMBL" id="OB694311">
    <property type="protein sequence ID" value="CAD7237974.1"/>
    <property type="molecule type" value="Genomic_DNA"/>
</dbReference>
<dbReference type="OrthoDB" id="10058902at2759"/>
<dbReference type="CDD" id="cd09294">
    <property type="entry name" value="SmpB"/>
    <property type="match status" value="1"/>
</dbReference>
<dbReference type="PANTHER" id="PTHR30308:SF2">
    <property type="entry name" value="SSRA-BINDING PROTEIN"/>
    <property type="match status" value="1"/>
</dbReference>
<keyword evidence="2" id="KW-0694">RNA-binding</keyword>
<dbReference type="Gene3D" id="2.40.280.10">
    <property type="match status" value="1"/>
</dbReference>
<dbReference type="PROSITE" id="PS01317">
    <property type="entry name" value="SSRP"/>
    <property type="match status" value="1"/>
</dbReference>
<proteinExistence type="inferred from homology"/>
<organism evidence="3">
    <name type="scientific">Cyprideis torosa</name>
    <dbReference type="NCBI Taxonomy" id="163714"/>
    <lineage>
        <taxon>Eukaryota</taxon>
        <taxon>Metazoa</taxon>
        <taxon>Ecdysozoa</taxon>
        <taxon>Arthropoda</taxon>
        <taxon>Crustacea</taxon>
        <taxon>Oligostraca</taxon>
        <taxon>Ostracoda</taxon>
        <taxon>Podocopa</taxon>
        <taxon>Podocopida</taxon>
        <taxon>Cytherocopina</taxon>
        <taxon>Cytheroidea</taxon>
        <taxon>Cytherideidae</taxon>
        <taxon>Cyprideis</taxon>
    </lineage>
</organism>
<dbReference type="AlphaFoldDB" id="A0A7R8WTW5"/>
<feature type="non-terminal residue" evidence="3">
    <location>
        <position position="120"/>
    </location>
</feature>
<dbReference type="GO" id="GO:0003723">
    <property type="term" value="F:RNA binding"/>
    <property type="evidence" value="ECO:0007669"/>
    <property type="project" value="UniProtKB-KW"/>
</dbReference>
<name>A0A7R8WTW5_9CRUS</name>
<evidence type="ECO:0000313" key="3">
    <source>
        <dbReference type="EMBL" id="CAD7237974.1"/>
    </source>
</evidence>
<gene>
    <name evidence="3" type="ORF">CTOB1V02_LOCUS15789</name>
</gene>
<sequence length="120" mass="13764">MAKQKKKSPGSIASNRRARFEYQIEQTLECGIALEGWEVKSIRDGRIQITESFVQIDKNEAYLYGATITPLISASTHIHPEPLRQRKLLLHRHELDRLMGAVDRKGYTIVPLSVYWKSGK</sequence>
<dbReference type="GO" id="GO:0005829">
    <property type="term" value="C:cytosol"/>
    <property type="evidence" value="ECO:0007669"/>
    <property type="project" value="TreeGrafter"/>
</dbReference>
<reference evidence="3" key="1">
    <citation type="submission" date="2020-11" db="EMBL/GenBank/DDBJ databases">
        <authorList>
            <person name="Tran Van P."/>
        </authorList>
    </citation>
    <scope>NUCLEOTIDE SEQUENCE</scope>
</reference>
<dbReference type="SUPFAM" id="SSF74982">
    <property type="entry name" value="Small protein B (SmpB)"/>
    <property type="match status" value="1"/>
</dbReference>
<protein>
    <submittedName>
        <fullName evidence="3">Uncharacterized protein</fullName>
    </submittedName>
</protein>
<evidence type="ECO:0000256" key="2">
    <source>
        <dbReference type="ARBA" id="ARBA00022884"/>
    </source>
</evidence>
<dbReference type="InterPro" id="IPR000037">
    <property type="entry name" value="SsrA-bd_prot"/>
</dbReference>
<evidence type="ECO:0000256" key="1">
    <source>
        <dbReference type="ARBA" id="ARBA00022490"/>
    </source>
</evidence>
<dbReference type="InterPro" id="IPR023620">
    <property type="entry name" value="SmpB"/>
</dbReference>
<dbReference type="PANTHER" id="PTHR30308">
    <property type="entry name" value="TMRNA-BINDING COMPONENT OF TRANS-TRANSLATION TAGGING COMPLEX"/>
    <property type="match status" value="1"/>
</dbReference>
<dbReference type="NCBIfam" id="NF003843">
    <property type="entry name" value="PRK05422.1"/>
    <property type="match status" value="1"/>
</dbReference>